<dbReference type="Pfam" id="PF13426">
    <property type="entry name" value="PAS_9"/>
    <property type="match status" value="1"/>
</dbReference>
<dbReference type="InterPro" id="IPR000014">
    <property type="entry name" value="PAS"/>
</dbReference>
<feature type="compositionally biased region" description="Basic and acidic residues" evidence="1">
    <location>
        <begin position="263"/>
        <end position="275"/>
    </location>
</feature>
<evidence type="ECO:0000313" key="4">
    <source>
        <dbReference type="Proteomes" id="UP001530377"/>
    </source>
</evidence>
<dbReference type="AlphaFoldDB" id="A0ABD3RY61"/>
<feature type="domain" description="PAS" evidence="2">
    <location>
        <begin position="562"/>
        <end position="582"/>
    </location>
</feature>
<gene>
    <name evidence="3" type="ORF">ACHAXA_009032</name>
</gene>
<feature type="non-terminal residue" evidence="3">
    <location>
        <position position="708"/>
    </location>
</feature>
<protein>
    <recommendedName>
        <fullName evidence="2">PAS domain-containing protein</fullName>
    </recommendedName>
</protein>
<dbReference type="InterPro" id="IPR035965">
    <property type="entry name" value="PAS-like_dom_sf"/>
</dbReference>
<accession>A0ABD3RY61</accession>
<organism evidence="3 4">
    <name type="scientific">Cyclostephanos tholiformis</name>
    <dbReference type="NCBI Taxonomy" id="382380"/>
    <lineage>
        <taxon>Eukaryota</taxon>
        <taxon>Sar</taxon>
        <taxon>Stramenopiles</taxon>
        <taxon>Ochrophyta</taxon>
        <taxon>Bacillariophyta</taxon>
        <taxon>Coscinodiscophyceae</taxon>
        <taxon>Thalassiosirophycidae</taxon>
        <taxon>Stephanodiscales</taxon>
        <taxon>Stephanodiscaceae</taxon>
        <taxon>Cyclostephanos</taxon>
    </lineage>
</organism>
<feature type="region of interest" description="Disordered" evidence="1">
    <location>
        <begin position="1"/>
        <end position="23"/>
    </location>
</feature>
<dbReference type="Gene3D" id="3.30.450.20">
    <property type="entry name" value="PAS domain"/>
    <property type="match status" value="1"/>
</dbReference>
<reference evidence="3 4" key="1">
    <citation type="submission" date="2024-10" db="EMBL/GenBank/DDBJ databases">
        <title>Updated reference genomes for cyclostephanoid diatoms.</title>
        <authorList>
            <person name="Roberts W.R."/>
            <person name="Alverson A.J."/>
        </authorList>
    </citation>
    <scope>NUCLEOTIDE SEQUENCE [LARGE SCALE GENOMIC DNA]</scope>
    <source>
        <strain evidence="3 4">AJA228-03</strain>
    </source>
</reference>
<dbReference type="Proteomes" id="UP001530377">
    <property type="component" value="Unassembled WGS sequence"/>
</dbReference>
<name>A0ABD3RY61_9STRA</name>
<evidence type="ECO:0000313" key="3">
    <source>
        <dbReference type="EMBL" id="KAL3817131.1"/>
    </source>
</evidence>
<feature type="compositionally biased region" description="Basic residues" evidence="1">
    <location>
        <begin position="251"/>
        <end position="262"/>
    </location>
</feature>
<dbReference type="PROSITE" id="PS50112">
    <property type="entry name" value="PAS"/>
    <property type="match status" value="1"/>
</dbReference>
<dbReference type="SUPFAM" id="SSF55785">
    <property type="entry name" value="PYP-like sensor domain (PAS domain)"/>
    <property type="match status" value="1"/>
</dbReference>
<dbReference type="CDD" id="cd14809">
    <property type="entry name" value="bZIP_AUREO-like"/>
    <property type="match status" value="1"/>
</dbReference>
<evidence type="ECO:0000259" key="2">
    <source>
        <dbReference type="PROSITE" id="PS50112"/>
    </source>
</evidence>
<evidence type="ECO:0000256" key="1">
    <source>
        <dbReference type="SAM" id="MobiDB-lite"/>
    </source>
</evidence>
<proteinExistence type="predicted"/>
<sequence>MSSSNYNDDNDGIMGPAVNDHRHNYDGDDGDGMDGIVWDDASSSIPRRGGGVCGATTTVGGSGCGGGVGGMMEGTGGDYGGGDAGGGGRSGGNDVLGGLMMGSSSSSSSIGMMMMTQYRDDGGCDGDARTKTTTTTTTTTSGVNGNDDYDIIGCGGGNGDDTSLLFLGIPQPAAGSPASEKTMGVPPPSPAAPQAFVVPAAGYPSPSRNAIAPPSTTLPCPAPTSMIDAATASTRFISASETDGGGGGGGSRKRPSKKRGATRRRDSVGSLHTDDTSQDGEEYYPYVDVGLDDALDEFTTEEQRLQYNRERNREHAKNTRIRKKAYVERLKISVDELCRERDALISERAAAASLAVDAHSKRVDVLRTFFALRAGYGPDQKRELWSGILDESSFSCRLPVTPYQSFPSSEVQVSNCQRTIVGVDAMIADAAANYVFLDSIVDRANYPDGKIKFQYTLITEESVVAGSQLMARWAMTTLNAKKSGSNTELQQRGMLICKFNSAHKIVSIEIMFDVMAFMLQVKMALGFDNFNDIVIPNTVQTCGQKVYDYPMVITSASRPYTIVQVNDRWEKLTGYTRHEVVGHRSCSILQGVKSNKNDDEIADSSVNRRELDRLMGPVLFQRPSCAMLTNYTKSGRRYKQYVSIYPLSTDSNISHYFGLTTYVQWMDPESVVEANVKASNDGDGSAEDNISVPLSGNQRNYPLLSLSK</sequence>
<dbReference type="Gene3D" id="1.20.5.170">
    <property type="match status" value="1"/>
</dbReference>
<keyword evidence="4" id="KW-1185">Reference proteome</keyword>
<feature type="region of interest" description="Disordered" evidence="1">
    <location>
        <begin position="238"/>
        <end position="282"/>
    </location>
</feature>
<comment type="caution">
    <text evidence="3">The sequence shown here is derived from an EMBL/GenBank/DDBJ whole genome shotgun (WGS) entry which is preliminary data.</text>
</comment>
<dbReference type="EMBL" id="JALLPB020000118">
    <property type="protein sequence ID" value="KAL3817131.1"/>
    <property type="molecule type" value="Genomic_DNA"/>
</dbReference>